<accession>A0A1W7D5S7</accession>
<dbReference type="InterPro" id="IPR036390">
    <property type="entry name" value="WH_DNA-bd_sf"/>
</dbReference>
<sequence length="116" mass="12495">MCSAPDTAVLRVFGLLGKRWTGVLIAALMNGPGYFTELKRAVPGISERMLSDRLSELADEGLVTRRVQEGPPLRVSYCLTPAGRALSPALKELTRWAEAHLEGAAGRCPEGFRDGA</sequence>
<evidence type="ECO:0000313" key="5">
    <source>
        <dbReference type="EMBL" id="ARQ72344.1"/>
    </source>
</evidence>
<evidence type="ECO:0000256" key="3">
    <source>
        <dbReference type="ARBA" id="ARBA00023163"/>
    </source>
</evidence>
<keyword evidence="1" id="KW-0805">Transcription regulation</keyword>
<gene>
    <name evidence="5" type="ORF">CAG99_13820</name>
</gene>
<dbReference type="GO" id="GO:0003677">
    <property type="term" value="F:DNA binding"/>
    <property type="evidence" value="ECO:0007669"/>
    <property type="project" value="UniProtKB-KW"/>
</dbReference>
<name>A0A1W7D5S7_9ACTN</name>
<dbReference type="InterPro" id="IPR036388">
    <property type="entry name" value="WH-like_DNA-bd_sf"/>
</dbReference>
<reference evidence="5 6" key="1">
    <citation type="submission" date="2017-05" db="EMBL/GenBank/DDBJ databases">
        <title>Complete genome sequence of Streptomyces sp. SCSIO 03032 revealed the diverse biosynthetic pathways for its bioactive secondary metabolites.</title>
        <authorList>
            <person name="Ma L."/>
            <person name="Zhu Y."/>
            <person name="Zhang W."/>
            <person name="Zhang G."/>
            <person name="Tian X."/>
            <person name="Zhang S."/>
            <person name="Zhang C."/>
        </authorList>
    </citation>
    <scope>NUCLEOTIDE SEQUENCE [LARGE SCALE GENOMIC DNA]</scope>
    <source>
        <strain evidence="5 6">SCSIO 03032</strain>
    </source>
</reference>
<protein>
    <submittedName>
        <fullName evidence="5">Transcriptional regulator</fullName>
    </submittedName>
</protein>
<feature type="domain" description="HTH hxlR-type" evidence="4">
    <location>
        <begin position="2"/>
        <end position="105"/>
    </location>
</feature>
<dbReference type="SUPFAM" id="SSF46785">
    <property type="entry name" value="Winged helix' DNA-binding domain"/>
    <property type="match status" value="1"/>
</dbReference>
<dbReference type="InterPro" id="IPR002577">
    <property type="entry name" value="HTH_HxlR"/>
</dbReference>
<organism evidence="5 6">
    <name type="scientific">Streptomyces marincola</name>
    <dbReference type="NCBI Taxonomy" id="2878388"/>
    <lineage>
        <taxon>Bacteria</taxon>
        <taxon>Bacillati</taxon>
        <taxon>Actinomycetota</taxon>
        <taxon>Actinomycetes</taxon>
        <taxon>Kitasatosporales</taxon>
        <taxon>Streptomycetaceae</taxon>
        <taxon>Streptomyces</taxon>
    </lineage>
</organism>
<dbReference type="KEGG" id="smao:CAG99_13820"/>
<evidence type="ECO:0000259" key="4">
    <source>
        <dbReference type="PROSITE" id="PS51118"/>
    </source>
</evidence>
<dbReference type="Proteomes" id="UP000194218">
    <property type="component" value="Chromosome"/>
</dbReference>
<dbReference type="AlphaFoldDB" id="A0A1W7D5S7"/>
<evidence type="ECO:0000313" key="6">
    <source>
        <dbReference type="Proteomes" id="UP000194218"/>
    </source>
</evidence>
<dbReference type="OrthoDB" id="9800966at2"/>
<evidence type="ECO:0000256" key="1">
    <source>
        <dbReference type="ARBA" id="ARBA00023015"/>
    </source>
</evidence>
<dbReference type="PROSITE" id="PS51118">
    <property type="entry name" value="HTH_HXLR"/>
    <property type="match status" value="1"/>
</dbReference>
<dbReference type="PANTHER" id="PTHR33204:SF37">
    <property type="entry name" value="HTH-TYPE TRANSCRIPTIONAL REGULATOR YODB"/>
    <property type="match status" value="1"/>
</dbReference>
<keyword evidence="6" id="KW-1185">Reference proteome</keyword>
<keyword evidence="2" id="KW-0238">DNA-binding</keyword>
<dbReference type="PANTHER" id="PTHR33204">
    <property type="entry name" value="TRANSCRIPTIONAL REGULATOR, MARR FAMILY"/>
    <property type="match status" value="1"/>
</dbReference>
<proteinExistence type="predicted"/>
<dbReference type="Pfam" id="PF01638">
    <property type="entry name" value="HxlR"/>
    <property type="match status" value="1"/>
</dbReference>
<keyword evidence="3" id="KW-0804">Transcription</keyword>
<dbReference type="EMBL" id="CP021121">
    <property type="protein sequence ID" value="ARQ72344.1"/>
    <property type="molecule type" value="Genomic_DNA"/>
</dbReference>
<evidence type="ECO:0000256" key="2">
    <source>
        <dbReference type="ARBA" id="ARBA00023125"/>
    </source>
</evidence>
<dbReference type="Gene3D" id="1.10.10.10">
    <property type="entry name" value="Winged helix-like DNA-binding domain superfamily/Winged helix DNA-binding domain"/>
    <property type="match status" value="1"/>
</dbReference>